<dbReference type="Proteomes" id="UP000561045">
    <property type="component" value="Unassembled WGS sequence"/>
</dbReference>
<protein>
    <submittedName>
        <fullName evidence="3">Ribosomal protein S27E</fullName>
    </submittedName>
</protein>
<feature type="domain" description="DUF4178" evidence="2">
    <location>
        <begin position="271"/>
        <end position="407"/>
    </location>
</feature>
<keyword evidence="3" id="KW-0687">Ribonucleoprotein</keyword>
<accession>A0A840BKK2</accession>
<evidence type="ECO:0000313" key="3">
    <source>
        <dbReference type="EMBL" id="MBB4012954.1"/>
    </source>
</evidence>
<evidence type="ECO:0000313" key="4">
    <source>
        <dbReference type="Proteomes" id="UP000561045"/>
    </source>
</evidence>
<organism evidence="3 4">
    <name type="scientific">Niveibacterium umoris</name>
    <dbReference type="NCBI Taxonomy" id="1193620"/>
    <lineage>
        <taxon>Bacteria</taxon>
        <taxon>Pseudomonadati</taxon>
        <taxon>Pseudomonadota</taxon>
        <taxon>Betaproteobacteria</taxon>
        <taxon>Rhodocyclales</taxon>
        <taxon>Rhodocyclaceae</taxon>
        <taxon>Niveibacterium</taxon>
    </lineage>
</organism>
<feature type="transmembrane region" description="Helical" evidence="1">
    <location>
        <begin position="441"/>
        <end position="459"/>
    </location>
</feature>
<proteinExistence type="predicted"/>
<dbReference type="Pfam" id="PF13785">
    <property type="entry name" value="DUF4178"/>
    <property type="match status" value="2"/>
</dbReference>
<keyword evidence="1" id="KW-0812">Transmembrane</keyword>
<name>A0A840BKK2_9RHOO</name>
<reference evidence="3 4" key="1">
    <citation type="submission" date="2020-08" db="EMBL/GenBank/DDBJ databases">
        <title>Genomic Encyclopedia of Type Strains, Phase IV (KMG-IV): sequencing the most valuable type-strain genomes for metagenomic binning, comparative biology and taxonomic classification.</title>
        <authorList>
            <person name="Goeker M."/>
        </authorList>
    </citation>
    <scope>NUCLEOTIDE SEQUENCE [LARGE SCALE GENOMIC DNA]</scope>
    <source>
        <strain evidence="3 4">DSM 106739</strain>
    </source>
</reference>
<keyword evidence="1" id="KW-0472">Membrane</keyword>
<keyword evidence="1" id="KW-1133">Transmembrane helix</keyword>
<gene>
    <name evidence="3" type="ORF">GGR36_002262</name>
</gene>
<keyword evidence="3" id="KW-0689">Ribosomal protein</keyword>
<dbReference type="GO" id="GO:0005840">
    <property type="term" value="C:ribosome"/>
    <property type="evidence" value="ECO:0007669"/>
    <property type="project" value="UniProtKB-KW"/>
</dbReference>
<feature type="transmembrane region" description="Helical" evidence="1">
    <location>
        <begin position="590"/>
        <end position="609"/>
    </location>
</feature>
<dbReference type="InterPro" id="IPR025235">
    <property type="entry name" value="DUF4178"/>
</dbReference>
<evidence type="ECO:0000256" key="1">
    <source>
        <dbReference type="SAM" id="Phobius"/>
    </source>
</evidence>
<evidence type="ECO:0000259" key="2">
    <source>
        <dbReference type="Pfam" id="PF13785"/>
    </source>
</evidence>
<keyword evidence="4" id="KW-1185">Reference proteome</keyword>
<dbReference type="EMBL" id="JACIET010000001">
    <property type="protein sequence ID" value="MBB4012954.1"/>
    <property type="molecule type" value="Genomic_DNA"/>
</dbReference>
<sequence length="634" mass="69072">MCPSCGATVRYQSAASALAVCSYCRATLARDGDTLKNLGRMAELVPDDSPVQIGTQGRWQGTAFGVVGRLQLRYDAGFWNEWHILFDDGRFGWMSESGGMWTVTLPHPSRPEFPPFAAIRPGARVQIAGKVFEVSNKEEAVCLSGEGELPFVVGAGYIAPVIDLRGPDAAFASIDYSSDPATVYVGESVARESLKLSNTRDRESEALIAAPTRKAEAISCPVCGAPWSLHDQSVLAMACTSCGALSDIDGKVAKVREAARAGSVVVPPLPLGSKGKFEGVEWEAIGFMRKGVPNVVGTWDEYLLYDGKGGFAWLVSERGHWNFVRQSDKLPTSRATGSRPEYSLGSTRYTHFADYAAEVIAVLGEFTWRVRIGDTVKVRDFVSPPRVLSCEITDDEVTWSEGYYLSPDEVGAAFGLKRPLIRAAGVNACQPNPHKGARWKVLGLFVVFSVLALMVHGWFSSGTSSVFHRTTLEMQPGTESALTSEPFRIATAQKRVEVDHFTPVSNTWAGFEVELVNRDSGEAFTSASEVSYYSGYDEDGSWSEGQQTSSSVFYGVPAGEYHLVVHGELPPEAPQGLSDQVTLKVSPPPFSNLVLCWILLLLFPVFAFLRSHSFEAARWRESDHPLVSSSEDDD</sequence>
<dbReference type="AlphaFoldDB" id="A0A840BKK2"/>
<comment type="caution">
    <text evidence="3">The sequence shown here is derived from an EMBL/GenBank/DDBJ whole genome shotgun (WGS) entry which is preliminary data.</text>
</comment>
<dbReference type="RefSeq" id="WP_183634715.1">
    <property type="nucleotide sequence ID" value="NZ_BAABLE010000011.1"/>
</dbReference>
<feature type="domain" description="DUF4178" evidence="2">
    <location>
        <begin position="52"/>
        <end position="189"/>
    </location>
</feature>